<evidence type="ECO:0000313" key="1">
    <source>
        <dbReference type="EMBL" id="KAF7350328.1"/>
    </source>
</evidence>
<dbReference type="CDD" id="cd21037">
    <property type="entry name" value="MLKL_NTD"/>
    <property type="match status" value="1"/>
</dbReference>
<sequence>MPRQTTVSVDRLNGIIACLVPAITVLRDLHGVFETPFIQVIVETTLSLINTVKTAKRNKSESAELLENIHEILYCIIGILLKSENVGSLPPAMLEHLGRFTHTINQIYTFIEARQDRNTIQNLLRRSEMNTLLQDCRAGLQQASEIFKAIVIDVPEVKSFAKQLQLILHFAIKAQDIPRA</sequence>
<keyword evidence="2" id="KW-1185">Reference proteome</keyword>
<dbReference type="OrthoDB" id="3022330at2759"/>
<dbReference type="EMBL" id="JACAZI010000010">
    <property type="protein sequence ID" value="KAF7350328.1"/>
    <property type="molecule type" value="Genomic_DNA"/>
</dbReference>
<comment type="caution">
    <text evidence="1">The sequence shown here is derived from an EMBL/GenBank/DDBJ whole genome shotgun (WGS) entry which is preliminary data.</text>
</comment>
<reference evidence="1" key="1">
    <citation type="submission" date="2020-05" db="EMBL/GenBank/DDBJ databases">
        <title>Mycena genomes resolve the evolution of fungal bioluminescence.</title>
        <authorList>
            <person name="Tsai I.J."/>
        </authorList>
    </citation>
    <scope>NUCLEOTIDE SEQUENCE</scope>
    <source>
        <strain evidence="1">CCC161011</strain>
    </source>
</reference>
<gene>
    <name evidence="1" type="ORF">MVEN_01337300</name>
</gene>
<dbReference type="Gene3D" id="1.20.930.20">
    <property type="entry name" value="Adaptor protein Cbl, N-terminal domain"/>
    <property type="match status" value="1"/>
</dbReference>
<proteinExistence type="predicted"/>
<evidence type="ECO:0000313" key="2">
    <source>
        <dbReference type="Proteomes" id="UP000620124"/>
    </source>
</evidence>
<accession>A0A8H6XXX5</accession>
<organism evidence="1 2">
    <name type="scientific">Mycena venus</name>
    <dbReference type="NCBI Taxonomy" id="2733690"/>
    <lineage>
        <taxon>Eukaryota</taxon>
        <taxon>Fungi</taxon>
        <taxon>Dikarya</taxon>
        <taxon>Basidiomycota</taxon>
        <taxon>Agaricomycotina</taxon>
        <taxon>Agaricomycetes</taxon>
        <taxon>Agaricomycetidae</taxon>
        <taxon>Agaricales</taxon>
        <taxon>Marasmiineae</taxon>
        <taxon>Mycenaceae</taxon>
        <taxon>Mycena</taxon>
    </lineage>
</organism>
<dbReference type="InterPro" id="IPR036537">
    <property type="entry name" value="Adaptor_Cbl_N_dom_sf"/>
</dbReference>
<protein>
    <submittedName>
        <fullName evidence="1">Uncharacterized protein</fullName>
    </submittedName>
</protein>
<dbReference type="AlphaFoldDB" id="A0A8H6XXX5"/>
<dbReference type="InterPro" id="IPR059179">
    <property type="entry name" value="MLKL-like_MCAfunc"/>
</dbReference>
<dbReference type="Proteomes" id="UP000620124">
    <property type="component" value="Unassembled WGS sequence"/>
</dbReference>
<dbReference type="GO" id="GO:0007166">
    <property type="term" value="P:cell surface receptor signaling pathway"/>
    <property type="evidence" value="ECO:0007669"/>
    <property type="project" value="InterPro"/>
</dbReference>
<name>A0A8H6XXX5_9AGAR</name>